<keyword evidence="4 5" id="KW-0732">Signal</keyword>
<name>A0A8T1D8X1_9STRA</name>
<reference evidence="6" key="1">
    <citation type="submission" date="2018-10" db="EMBL/GenBank/DDBJ databases">
        <title>Effector identification in a new, highly contiguous assembly of the strawberry crown rot pathogen Phytophthora cactorum.</title>
        <authorList>
            <person name="Armitage A.D."/>
            <person name="Nellist C.F."/>
            <person name="Bates H."/>
            <person name="Vickerstaff R.J."/>
            <person name="Harrison R.J."/>
        </authorList>
    </citation>
    <scope>NUCLEOTIDE SEQUENCE</scope>
    <source>
        <strain evidence="6">4040</strain>
    </source>
</reference>
<gene>
    <name evidence="6" type="ORF">PC117_g12615</name>
</gene>
<feature type="signal peptide" evidence="5">
    <location>
        <begin position="1"/>
        <end position="23"/>
    </location>
</feature>
<dbReference type="Pfam" id="PF16810">
    <property type="entry name" value="RXLR"/>
    <property type="match status" value="1"/>
</dbReference>
<evidence type="ECO:0000256" key="3">
    <source>
        <dbReference type="ARBA" id="ARBA00022525"/>
    </source>
</evidence>
<dbReference type="VEuPathDB" id="FungiDB:PC110_g13993"/>
<comment type="function">
    <text evidence="5">Effector that suppresses plant defense responses during pathogen infection.</text>
</comment>
<feature type="chain" id="PRO_5044994357" description="RxLR effector protein" evidence="5">
    <location>
        <begin position="24"/>
        <end position="164"/>
    </location>
</feature>
<sequence length="164" mass="18498">MRLTYVLVLLEAAVIATLYATDASDVTLSGLNMANAVVLANDQENFGNHRRFLRTYKEDVATADDEDDHDQDKKNDDEEERMFSGWKDKLKAAGTIVFDSAGNTFFKLRNTNGNLQKIATLIQLAFLLPPRQSVNHRRDGAMDPLLLVLADWLAVPVRFFRLLV</sequence>
<proteinExistence type="inferred from homology"/>
<dbReference type="EMBL" id="RCMK01000350">
    <property type="protein sequence ID" value="KAG2934595.1"/>
    <property type="molecule type" value="Genomic_DNA"/>
</dbReference>
<evidence type="ECO:0000313" key="7">
    <source>
        <dbReference type="Proteomes" id="UP000736787"/>
    </source>
</evidence>
<comment type="domain">
    <text evidence="5">The RxLR-dEER motif acts to carry the protein into the host cell cytoplasm through binding to cell surface phosphatidylinositol-3-phosphate.</text>
</comment>
<evidence type="ECO:0000256" key="4">
    <source>
        <dbReference type="ARBA" id="ARBA00022729"/>
    </source>
</evidence>
<comment type="similarity">
    <text evidence="2 5">Belongs to the RxLR effector family.</text>
</comment>
<dbReference type="Proteomes" id="UP000736787">
    <property type="component" value="Unassembled WGS sequence"/>
</dbReference>
<accession>A0A8T1D8X1</accession>
<comment type="subcellular location">
    <subcellularLocation>
        <location evidence="1 5">Secreted</location>
    </subcellularLocation>
</comment>
<evidence type="ECO:0000256" key="1">
    <source>
        <dbReference type="ARBA" id="ARBA00004613"/>
    </source>
</evidence>
<evidence type="ECO:0000256" key="2">
    <source>
        <dbReference type="ARBA" id="ARBA00010400"/>
    </source>
</evidence>
<evidence type="ECO:0000313" key="6">
    <source>
        <dbReference type="EMBL" id="KAG2934595.1"/>
    </source>
</evidence>
<protein>
    <recommendedName>
        <fullName evidence="5">RxLR effector protein</fullName>
    </recommendedName>
</protein>
<organism evidence="6 7">
    <name type="scientific">Phytophthora cactorum</name>
    <dbReference type="NCBI Taxonomy" id="29920"/>
    <lineage>
        <taxon>Eukaryota</taxon>
        <taxon>Sar</taxon>
        <taxon>Stramenopiles</taxon>
        <taxon>Oomycota</taxon>
        <taxon>Peronosporomycetes</taxon>
        <taxon>Peronosporales</taxon>
        <taxon>Peronosporaceae</taxon>
        <taxon>Phytophthora</taxon>
    </lineage>
</organism>
<dbReference type="AlphaFoldDB" id="A0A8T1D8X1"/>
<dbReference type="InterPro" id="IPR031825">
    <property type="entry name" value="RXLR"/>
</dbReference>
<evidence type="ECO:0000256" key="5">
    <source>
        <dbReference type="RuleBase" id="RU367124"/>
    </source>
</evidence>
<comment type="caution">
    <text evidence="6">The sequence shown here is derived from an EMBL/GenBank/DDBJ whole genome shotgun (WGS) entry which is preliminary data.</text>
</comment>
<keyword evidence="3 5" id="KW-0964">Secreted</keyword>